<dbReference type="Pfam" id="PF00067">
    <property type="entry name" value="p450"/>
    <property type="match status" value="1"/>
</dbReference>
<name>A0ABR2GH72_9ROSI</name>
<evidence type="ECO:0000313" key="4">
    <source>
        <dbReference type="EMBL" id="KAK8602271.1"/>
    </source>
</evidence>
<feature type="signal peptide" evidence="3">
    <location>
        <begin position="1"/>
        <end position="23"/>
    </location>
</feature>
<evidence type="ECO:0000256" key="3">
    <source>
        <dbReference type="SAM" id="SignalP"/>
    </source>
</evidence>
<keyword evidence="3" id="KW-0732">Signal</keyword>
<evidence type="ECO:0000256" key="2">
    <source>
        <dbReference type="SAM" id="Phobius"/>
    </source>
</evidence>
<dbReference type="Gene3D" id="1.10.630.10">
    <property type="entry name" value="Cytochrome P450"/>
    <property type="match status" value="1"/>
</dbReference>
<sequence length="126" mass="13958">MDFLTSSFLCFLLTMFLFRAFNSFRNGCKSSESKLPPGPRRLPILGNLLDLGDKPHRSLAKLAQIHGPVMSLQLGSLFTILILGSLIHYFDWKLENGISPSKLDMEENCGITVQKAIPLGVIPIVV</sequence>
<keyword evidence="2" id="KW-0472">Membrane</keyword>
<gene>
    <name evidence="4" type="ORF">V6N12_052085</name>
</gene>
<keyword evidence="5" id="KW-1185">Reference proteome</keyword>
<proteinExistence type="inferred from homology"/>
<comment type="similarity">
    <text evidence="1">Belongs to the cytochrome P450 family.</text>
</comment>
<feature type="transmembrane region" description="Helical" evidence="2">
    <location>
        <begin position="70"/>
        <end position="90"/>
    </location>
</feature>
<dbReference type="PANTHER" id="PTHR47950:SF48">
    <property type="entry name" value="CYTOCHROME P450 FAMILY PROTEIN, EXPRESSED"/>
    <property type="match status" value="1"/>
</dbReference>
<dbReference type="InterPro" id="IPR036396">
    <property type="entry name" value="Cyt_P450_sf"/>
</dbReference>
<evidence type="ECO:0000313" key="5">
    <source>
        <dbReference type="Proteomes" id="UP001472677"/>
    </source>
</evidence>
<dbReference type="SUPFAM" id="SSF48264">
    <property type="entry name" value="Cytochrome P450"/>
    <property type="match status" value="1"/>
</dbReference>
<evidence type="ECO:0008006" key="6">
    <source>
        <dbReference type="Google" id="ProtNLM"/>
    </source>
</evidence>
<dbReference type="Proteomes" id="UP001472677">
    <property type="component" value="Unassembled WGS sequence"/>
</dbReference>
<keyword evidence="2" id="KW-0812">Transmembrane</keyword>
<feature type="chain" id="PRO_5046620446" description="Cytochrome P450" evidence="3">
    <location>
        <begin position="24"/>
        <end position="126"/>
    </location>
</feature>
<protein>
    <recommendedName>
        <fullName evidence="6">Cytochrome P450</fullName>
    </recommendedName>
</protein>
<dbReference type="EMBL" id="JBBPBM010000001">
    <property type="protein sequence ID" value="KAK8602271.1"/>
    <property type="molecule type" value="Genomic_DNA"/>
</dbReference>
<evidence type="ECO:0000256" key="1">
    <source>
        <dbReference type="ARBA" id="ARBA00010617"/>
    </source>
</evidence>
<comment type="caution">
    <text evidence="4">The sequence shown here is derived from an EMBL/GenBank/DDBJ whole genome shotgun (WGS) entry which is preliminary data.</text>
</comment>
<reference evidence="4 5" key="1">
    <citation type="journal article" date="2024" name="G3 (Bethesda)">
        <title>Genome assembly of Hibiscus sabdariffa L. provides insights into metabolisms of medicinal natural products.</title>
        <authorList>
            <person name="Kim T."/>
        </authorList>
    </citation>
    <scope>NUCLEOTIDE SEQUENCE [LARGE SCALE GENOMIC DNA]</scope>
    <source>
        <strain evidence="4">TK-2024</strain>
        <tissue evidence="4">Old leaves</tissue>
    </source>
</reference>
<organism evidence="4 5">
    <name type="scientific">Hibiscus sabdariffa</name>
    <name type="common">roselle</name>
    <dbReference type="NCBI Taxonomy" id="183260"/>
    <lineage>
        <taxon>Eukaryota</taxon>
        <taxon>Viridiplantae</taxon>
        <taxon>Streptophyta</taxon>
        <taxon>Embryophyta</taxon>
        <taxon>Tracheophyta</taxon>
        <taxon>Spermatophyta</taxon>
        <taxon>Magnoliopsida</taxon>
        <taxon>eudicotyledons</taxon>
        <taxon>Gunneridae</taxon>
        <taxon>Pentapetalae</taxon>
        <taxon>rosids</taxon>
        <taxon>malvids</taxon>
        <taxon>Malvales</taxon>
        <taxon>Malvaceae</taxon>
        <taxon>Malvoideae</taxon>
        <taxon>Hibiscus</taxon>
    </lineage>
</organism>
<dbReference type="PANTHER" id="PTHR47950">
    <property type="entry name" value="CYTOCHROME P450, FAMILY 76, SUBFAMILY C, POLYPEPTIDE 5-RELATED"/>
    <property type="match status" value="1"/>
</dbReference>
<keyword evidence="2" id="KW-1133">Transmembrane helix</keyword>
<accession>A0ABR2GH72</accession>
<dbReference type="InterPro" id="IPR001128">
    <property type="entry name" value="Cyt_P450"/>
</dbReference>